<feature type="transmembrane region" description="Helical" evidence="8">
    <location>
        <begin position="58"/>
        <end position="78"/>
    </location>
</feature>
<evidence type="ECO:0000313" key="10">
    <source>
        <dbReference type="Proteomes" id="UP000594454"/>
    </source>
</evidence>
<dbReference type="Proteomes" id="UP000594454">
    <property type="component" value="Chromosome 1"/>
</dbReference>
<dbReference type="EMBL" id="LR899009">
    <property type="protein sequence ID" value="CAD7076689.1"/>
    <property type="molecule type" value="Genomic_DNA"/>
</dbReference>
<dbReference type="OMA" id="KLYLCKW"/>
<dbReference type="GO" id="GO:0007219">
    <property type="term" value="P:Notch signaling pathway"/>
    <property type="evidence" value="ECO:0007669"/>
    <property type="project" value="UniProtKB-KW"/>
</dbReference>
<dbReference type="InterPro" id="IPR019379">
    <property type="entry name" value="Gamma_Secretase_Asp_P_PEN2"/>
</dbReference>
<feature type="transmembrane region" description="Helical" evidence="8">
    <location>
        <begin position="21"/>
        <end position="38"/>
    </location>
</feature>
<dbReference type="FunCoup" id="A0A7R8U9N2">
    <property type="interactions" value="585"/>
</dbReference>
<evidence type="ECO:0000256" key="4">
    <source>
        <dbReference type="ARBA" id="ARBA00022692"/>
    </source>
</evidence>
<evidence type="ECO:0000256" key="5">
    <source>
        <dbReference type="ARBA" id="ARBA00022976"/>
    </source>
</evidence>
<keyword evidence="6 8" id="KW-1133">Transmembrane helix</keyword>
<evidence type="ECO:0000256" key="1">
    <source>
        <dbReference type="ARBA" id="ARBA00004141"/>
    </source>
</evidence>
<evidence type="ECO:0000256" key="3">
    <source>
        <dbReference type="ARBA" id="ARBA00018306"/>
    </source>
</evidence>
<dbReference type="GO" id="GO:0070765">
    <property type="term" value="C:gamma-secretase complex"/>
    <property type="evidence" value="ECO:0007669"/>
    <property type="project" value="TreeGrafter"/>
</dbReference>
<evidence type="ECO:0000256" key="8">
    <source>
        <dbReference type="SAM" id="Phobius"/>
    </source>
</evidence>
<keyword evidence="5" id="KW-0914">Notch signaling pathway</keyword>
<evidence type="ECO:0000256" key="2">
    <source>
        <dbReference type="ARBA" id="ARBA00009607"/>
    </source>
</evidence>
<sequence>MDITKVPNERKLELCRTYFRAGFAFLPFAWAINVVWFFNEAFNKPPYEEQKQIRRYVLFSALGAAVWLVVLIAWITIFQTYRAQWGEVADRMSFIIPLGKP</sequence>
<comment type="similarity">
    <text evidence="2">Belongs to the PEN-2 family.</text>
</comment>
<name>A0A7R8U9N2_HERIL</name>
<dbReference type="InParanoid" id="A0A7R8U9N2"/>
<dbReference type="Pfam" id="PF10251">
    <property type="entry name" value="PEN-2"/>
    <property type="match status" value="1"/>
</dbReference>
<dbReference type="GO" id="GO:0007220">
    <property type="term" value="P:Notch receptor processing"/>
    <property type="evidence" value="ECO:0007669"/>
    <property type="project" value="TreeGrafter"/>
</dbReference>
<dbReference type="PANTHER" id="PTHR16318">
    <property type="entry name" value="GAMMA-SECRETASE SUBUNIT PEN-2"/>
    <property type="match status" value="1"/>
</dbReference>
<dbReference type="PANTHER" id="PTHR16318:SF0">
    <property type="entry name" value="GAMMA-SECRETASE SUBUNIT PEN-2"/>
    <property type="match status" value="1"/>
</dbReference>
<keyword evidence="4 8" id="KW-0812">Transmembrane</keyword>
<proteinExistence type="inferred from homology"/>
<keyword evidence="10" id="KW-1185">Reference proteome</keyword>
<accession>A0A7R8U9N2</accession>
<evidence type="ECO:0000313" key="9">
    <source>
        <dbReference type="EMBL" id="CAD7076689.1"/>
    </source>
</evidence>
<evidence type="ECO:0000256" key="6">
    <source>
        <dbReference type="ARBA" id="ARBA00022989"/>
    </source>
</evidence>
<protein>
    <recommendedName>
        <fullName evidence="3">Gamma-secretase subunit PEN-2</fullName>
    </recommendedName>
</protein>
<evidence type="ECO:0000256" key="7">
    <source>
        <dbReference type="ARBA" id="ARBA00023136"/>
    </source>
</evidence>
<keyword evidence="7 8" id="KW-0472">Membrane</keyword>
<organism evidence="9 10">
    <name type="scientific">Hermetia illucens</name>
    <name type="common">Black soldier fly</name>
    <dbReference type="NCBI Taxonomy" id="343691"/>
    <lineage>
        <taxon>Eukaryota</taxon>
        <taxon>Metazoa</taxon>
        <taxon>Ecdysozoa</taxon>
        <taxon>Arthropoda</taxon>
        <taxon>Hexapoda</taxon>
        <taxon>Insecta</taxon>
        <taxon>Pterygota</taxon>
        <taxon>Neoptera</taxon>
        <taxon>Endopterygota</taxon>
        <taxon>Diptera</taxon>
        <taxon>Brachycera</taxon>
        <taxon>Stratiomyomorpha</taxon>
        <taxon>Stratiomyidae</taxon>
        <taxon>Hermetiinae</taxon>
        <taxon>Hermetia</taxon>
    </lineage>
</organism>
<dbReference type="AlphaFoldDB" id="A0A7R8U9N2"/>
<comment type="subcellular location">
    <subcellularLocation>
        <location evidence="1">Membrane</location>
        <topology evidence="1">Multi-pass membrane protein</topology>
    </subcellularLocation>
</comment>
<dbReference type="OrthoDB" id="524898at2759"/>
<reference evidence="9 10" key="1">
    <citation type="submission" date="2020-11" db="EMBL/GenBank/DDBJ databases">
        <authorList>
            <person name="Wallbank WR R."/>
            <person name="Pardo Diaz C."/>
            <person name="Kozak K."/>
            <person name="Martin S."/>
            <person name="Jiggins C."/>
            <person name="Moest M."/>
            <person name="Warren A I."/>
            <person name="Generalovic N T."/>
            <person name="Byers J.R.P. K."/>
            <person name="Montejo-Kovacevich G."/>
            <person name="Yen C E."/>
        </authorList>
    </citation>
    <scope>NUCLEOTIDE SEQUENCE [LARGE SCALE GENOMIC DNA]</scope>
</reference>
<gene>
    <name evidence="9" type="ORF">HERILL_LOCUS89</name>
</gene>